<dbReference type="EMBL" id="MU826399">
    <property type="protein sequence ID" value="KAJ7376419.1"/>
    <property type="molecule type" value="Genomic_DNA"/>
</dbReference>
<evidence type="ECO:0000313" key="2">
    <source>
        <dbReference type="Proteomes" id="UP001163046"/>
    </source>
</evidence>
<reference evidence="1" key="1">
    <citation type="submission" date="2023-01" db="EMBL/GenBank/DDBJ databases">
        <title>Genome assembly of the deep-sea coral Lophelia pertusa.</title>
        <authorList>
            <person name="Herrera S."/>
            <person name="Cordes E."/>
        </authorList>
    </citation>
    <scope>NUCLEOTIDE SEQUENCE</scope>
    <source>
        <strain evidence="1">USNM1676648</strain>
        <tissue evidence="1">Polyp</tissue>
    </source>
</reference>
<organism evidence="1 2">
    <name type="scientific">Desmophyllum pertusum</name>
    <dbReference type="NCBI Taxonomy" id="174260"/>
    <lineage>
        <taxon>Eukaryota</taxon>
        <taxon>Metazoa</taxon>
        <taxon>Cnidaria</taxon>
        <taxon>Anthozoa</taxon>
        <taxon>Hexacorallia</taxon>
        <taxon>Scleractinia</taxon>
        <taxon>Caryophylliina</taxon>
        <taxon>Caryophylliidae</taxon>
        <taxon>Desmophyllum</taxon>
    </lineage>
</organism>
<dbReference type="Proteomes" id="UP001163046">
    <property type="component" value="Unassembled WGS sequence"/>
</dbReference>
<accession>A0A9W9ZAB3</accession>
<sequence>MNGVAVEPSSHLARNPTYTSRTRAWDLASSPSTAITKYHCTLTSGPWSISPNGLRMCCLAMKQGVEEVEDLFLSRYDYSTPQKCTPCNLPGGMSEYRRIYPQGCPFSRDGSMVASIRRSRWSPPPVNHRYPKRKDHLFGESDQSLLWLPRSCRR</sequence>
<proteinExistence type="predicted"/>
<evidence type="ECO:0000313" key="1">
    <source>
        <dbReference type="EMBL" id="KAJ7376419.1"/>
    </source>
</evidence>
<name>A0A9W9ZAB3_9CNID</name>
<dbReference type="AlphaFoldDB" id="A0A9W9ZAB3"/>
<protein>
    <submittedName>
        <fullName evidence="1">Uncharacterized protein</fullName>
    </submittedName>
</protein>
<gene>
    <name evidence="1" type="ORF">OS493_034696</name>
</gene>
<keyword evidence="2" id="KW-1185">Reference proteome</keyword>
<dbReference type="OrthoDB" id="2013972at2759"/>
<comment type="caution">
    <text evidence="1">The sequence shown here is derived from an EMBL/GenBank/DDBJ whole genome shotgun (WGS) entry which is preliminary data.</text>
</comment>